<dbReference type="OrthoDB" id="9813375at2"/>
<feature type="domain" description="Tubulin/FtsZ GTPase" evidence="3">
    <location>
        <begin position="19"/>
        <end position="212"/>
    </location>
</feature>
<organism evidence="4 5">
    <name type="scientific">Marinomonas piezotolerans</name>
    <dbReference type="NCBI Taxonomy" id="2213058"/>
    <lineage>
        <taxon>Bacteria</taxon>
        <taxon>Pseudomonadati</taxon>
        <taxon>Pseudomonadota</taxon>
        <taxon>Gammaproteobacteria</taxon>
        <taxon>Oceanospirillales</taxon>
        <taxon>Oceanospirillaceae</taxon>
        <taxon>Marinomonas</taxon>
    </lineage>
</organism>
<accession>A0A370UCJ3</accession>
<dbReference type="InterPro" id="IPR045061">
    <property type="entry name" value="FtsZ/CetZ"/>
</dbReference>
<dbReference type="GO" id="GO:0005525">
    <property type="term" value="F:GTP binding"/>
    <property type="evidence" value="ECO:0007669"/>
    <property type="project" value="UniProtKB-KW"/>
</dbReference>
<dbReference type="SUPFAM" id="SSF55307">
    <property type="entry name" value="Tubulin C-terminal domain-like"/>
    <property type="match status" value="1"/>
</dbReference>
<dbReference type="InterPro" id="IPR036525">
    <property type="entry name" value="Tubulin/FtsZ_GTPase_sf"/>
</dbReference>
<keyword evidence="5" id="KW-1185">Reference proteome</keyword>
<keyword evidence="1" id="KW-0547">Nucleotide-binding</keyword>
<dbReference type="RefSeq" id="WP_115466094.1">
    <property type="nucleotide sequence ID" value="NZ_QKRA01000001.1"/>
</dbReference>
<dbReference type="InterPro" id="IPR003008">
    <property type="entry name" value="Tubulin_FtsZ_GTPase"/>
</dbReference>
<dbReference type="PANTHER" id="PTHR30314">
    <property type="entry name" value="CELL DIVISION PROTEIN FTSZ-RELATED"/>
    <property type="match status" value="1"/>
</dbReference>
<proteinExistence type="predicted"/>
<comment type="caution">
    <text evidence="4">The sequence shown here is derived from an EMBL/GenBank/DDBJ whole genome shotgun (WGS) entry which is preliminary data.</text>
</comment>
<evidence type="ECO:0000256" key="2">
    <source>
        <dbReference type="ARBA" id="ARBA00023134"/>
    </source>
</evidence>
<evidence type="ECO:0000259" key="3">
    <source>
        <dbReference type="SMART" id="SM00864"/>
    </source>
</evidence>
<dbReference type="PANTHER" id="PTHR30314:SF3">
    <property type="entry name" value="MITOCHONDRIAL DIVISION PROTEIN FSZA"/>
    <property type="match status" value="1"/>
</dbReference>
<dbReference type="GO" id="GO:0032153">
    <property type="term" value="C:cell division site"/>
    <property type="evidence" value="ECO:0007669"/>
    <property type="project" value="TreeGrafter"/>
</dbReference>
<evidence type="ECO:0000313" key="4">
    <source>
        <dbReference type="EMBL" id="RDL45504.1"/>
    </source>
</evidence>
<dbReference type="AlphaFoldDB" id="A0A370UCJ3"/>
<dbReference type="GO" id="GO:0003924">
    <property type="term" value="F:GTPase activity"/>
    <property type="evidence" value="ECO:0007669"/>
    <property type="project" value="InterPro"/>
</dbReference>
<dbReference type="GO" id="GO:0005737">
    <property type="term" value="C:cytoplasm"/>
    <property type="evidence" value="ECO:0007669"/>
    <property type="project" value="TreeGrafter"/>
</dbReference>
<dbReference type="Gene3D" id="3.40.50.1440">
    <property type="entry name" value="Tubulin/FtsZ, GTPase domain"/>
    <property type="match status" value="1"/>
</dbReference>
<dbReference type="InterPro" id="IPR008280">
    <property type="entry name" value="Tub_FtsZ_C"/>
</dbReference>
<evidence type="ECO:0000256" key="1">
    <source>
        <dbReference type="ARBA" id="ARBA00022741"/>
    </source>
</evidence>
<dbReference type="SMART" id="SM00864">
    <property type="entry name" value="Tubulin"/>
    <property type="match status" value="1"/>
</dbReference>
<dbReference type="EMBL" id="QKRA01000001">
    <property type="protein sequence ID" value="RDL45504.1"/>
    <property type="molecule type" value="Genomic_DNA"/>
</dbReference>
<dbReference type="Pfam" id="PF00091">
    <property type="entry name" value="Tubulin"/>
    <property type="match status" value="1"/>
</dbReference>
<dbReference type="GO" id="GO:0051301">
    <property type="term" value="P:cell division"/>
    <property type="evidence" value="ECO:0007669"/>
    <property type="project" value="TreeGrafter"/>
</dbReference>
<keyword evidence="2" id="KW-0342">GTP-binding</keyword>
<sequence>MSTNHAEMMFALAEDHAPKILLVGIGGCGCSAVEVMMQSSLAEKVTLAAINTDQRELKLTKAPVQIPIGEVLTKGLGAGAMPHVGEQSARESIQDLEALIQGADLVITVSAGGGGTGTGATPVLLEVCEQLQVPTIAFVVRPFSFEGKRRLVLADTLIERCRNLAGTTFVLENAKLQQALGADAKLDDALEAANHYINELVSGLLATIDSEAIARIDFAHLLSVLSGKGVGRGSVIESANSETIIEKVADFPLLQSIQPVEDGDSNAKILMHIWAPESFTLADYAEINEALHEQLSSYADLTSGFSVWDKPSFRVVLFVNHIST</sequence>
<gene>
    <name evidence="4" type="ORF">DN730_00165</name>
</gene>
<evidence type="ECO:0000313" key="5">
    <source>
        <dbReference type="Proteomes" id="UP000254326"/>
    </source>
</evidence>
<dbReference type="PRINTS" id="PR00423">
    <property type="entry name" value="CELLDVISFTSZ"/>
</dbReference>
<protein>
    <recommendedName>
        <fullName evidence="3">Tubulin/FtsZ GTPase domain-containing protein</fullName>
    </recommendedName>
</protein>
<reference evidence="4 5" key="1">
    <citation type="submission" date="2018-06" db="EMBL/GenBank/DDBJ databases">
        <title>Marinomonas sp. YLB-05 draft genome sequence.</title>
        <authorList>
            <person name="Yu L."/>
            <person name="Tang X."/>
        </authorList>
    </citation>
    <scope>NUCLEOTIDE SEQUENCE [LARGE SCALE GENOMIC DNA]</scope>
    <source>
        <strain evidence="4 5">YLB-05</strain>
    </source>
</reference>
<name>A0A370UCJ3_9GAMM</name>
<dbReference type="SUPFAM" id="SSF52490">
    <property type="entry name" value="Tubulin nucleotide-binding domain-like"/>
    <property type="match status" value="1"/>
</dbReference>
<dbReference type="Proteomes" id="UP000254326">
    <property type="component" value="Unassembled WGS sequence"/>
</dbReference>